<dbReference type="STRING" id="4615.A0A199UGY3"/>
<reference evidence="2 3" key="1">
    <citation type="journal article" date="2016" name="DNA Res.">
        <title>The draft genome of MD-2 pineapple using hybrid error correction of long reads.</title>
        <authorList>
            <person name="Redwan R.M."/>
            <person name="Saidin A."/>
            <person name="Kumar S.V."/>
        </authorList>
    </citation>
    <scope>NUCLEOTIDE SEQUENCE [LARGE SCALE GENOMIC DNA]</scope>
    <source>
        <strain evidence="3">cv. MD2</strain>
        <tissue evidence="2">Leaf</tissue>
    </source>
</reference>
<feature type="compositionally biased region" description="Low complexity" evidence="1">
    <location>
        <begin position="98"/>
        <end position="114"/>
    </location>
</feature>
<evidence type="ECO:0000313" key="2">
    <source>
        <dbReference type="EMBL" id="OAY63971.1"/>
    </source>
</evidence>
<name>A0A199UGY3_ANACO</name>
<dbReference type="GO" id="GO:0016740">
    <property type="term" value="F:transferase activity"/>
    <property type="evidence" value="ECO:0007669"/>
    <property type="project" value="UniProtKB-KW"/>
</dbReference>
<sequence>MAGSRSSRGGSSSASSSRIRRIKKTFNNLKITVLCGFVTVLVLRGTIGVNLGNPPQSDDDAAAAAHDARVVEDIDRILREIRSDEDDDDEGRFPPPLTNSTSTSASASLANSTSGAIASNYDPRPEDLRLGRPAPALAPPEPWLPLPDPRREPSDPPRHRIPAQPLRQPPRRSLPPQGD</sequence>
<feature type="compositionally biased region" description="Pro residues" evidence="1">
    <location>
        <begin position="136"/>
        <end position="147"/>
    </location>
</feature>
<accession>A0A199UGY3</accession>
<feature type="compositionally biased region" description="Basic and acidic residues" evidence="1">
    <location>
        <begin position="148"/>
        <end position="158"/>
    </location>
</feature>
<comment type="caution">
    <text evidence="2">The sequence shown here is derived from an EMBL/GenBank/DDBJ whole genome shotgun (WGS) entry which is preliminary data.</text>
</comment>
<keyword evidence="2" id="KW-0808">Transferase</keyword>
<evidence type="ECO:0000313" key="3">
    <source>
        <dbReference type="Proteomes" id="UP000092600"/>
    </source>
</evidence>
<organism evidence="2 3">
    <name type="scientific">Ananas comosus</name>
    <name type="common">Pineapple</name>
    <name type="synonym">Ananas ananas</name>
    <dbReference type="NCBI Taxonomy" id="4615"/>
    <lineage>
        <taxon>Eukaryota</taxon>
        <taxon>Viridiplantae</taxon>
        <taxon>Streptophyta</taxon>
        <taxon>Embryophyta</taxon>
        <taxon>Tracheophyta</taxon>
        <taxon>Spermatophyta</taxon>
        <taxon>Magnoliopsida</taxon>
        <taxon>Liliopsida</taxon>
        <taxon>Poales</taxon>
        <taxon>Bromeliaceae</taxon>
        <taxon>Bromelioideae</taxon>
        <taxon>Ananas</taxon>
    </lineage>
</organism>
<feature type="region of interest" description="Disordered" evidence="1">
    <location>
        <begin position="80"/>
        <end position="179"/>
    </location>
</feature>
<proteinExistence type="predicted"/>
<evidence type="ECO:0000256" key="1">
    <source>
        <dbReference type="SAM" id="MobiDB-lite"/>
    </source>
</evidence>
<gene>
    <name evidence="2" type="ORF">ACMD2_04000</name>
</gene>
<dbReference type="EMBL" id="LSRQ01008292">
    <property type="protein sequence ID" value="OAY63971.1"/>
    <property type="molecule type" value="Genomic_DNA"/>
</dbReference>
<dbReference type="Proteomes" id="UP000092600">
    <property type="component" value="Unassembled WGS sequence"/>
</dbReference>
<protein>
    <submittedName>
        <fullName evidence="2">Putative glycosyltransferase 2</fullName>
    </submittedName>
</protein>
<dbReference type="AlphaFoldDB" id="A0A199UGY3"/>